<accession>A0A2W0H1U3</accession>
<protein>
    <recommendedName>
        <fullName evidence="3">SCP2 domain-containing protein</fullName>
    </recommendedName>
</protein>
<evidence type="ECO:0000313" key="1">
    <source>
        <dbReference type="EMBL" id="PYZ95763.1"/>
    </source>
</evidence>
<proteinExistence type="predicted"/>
<name>A0A2W0H1U3_9BACI</name>
<gene>
    <name evidence="1" type="ORF">CR205_15335</name>
</gene>
<dbReference type="Proteomes" id="UP000248066">
    <property type="component" value="Unassembled WGS sequence"/>
</dbReference>
<keyword evidence="2" id="KW-1185">Reference proteome</keyword>
<dbReference type="RefSeq" id="WP_110521040.1">
    <property type="nucleotide sequence ID" value="NZ_PDOF01000003.1"/>
</dbReference>
<comment type="caution">
    <text evidence="1">The sequence shown here is derived from an EMBL/GenBank/DDBJ whole genome shotgun (WGS) entry which is preliminary data.</text>
</comment>
<organism evidence="1 2">
    <name type="scientific">Alteribacter lacisalsi</name>
    <dbReference type="NCBI Taxonomy" id="2045244"/>
    <lineage>
        <taxon>Bacteria</taxon>
        <taxon>Bacillati</taxon>
        <taxon>Bacillota</taxon>
        <taxon>Bacilli</taxon>
        <taxon>Bacillales</taxon>
        <taxon>Bacillaceae</taxon>
        <taxon>Alteribacter</taxon>
    </lineage>
</organism>
<dbReference type="AlphaFoldDB" id="A0A2W0H1U3"/>
<reference evidence="1 2" key="1">
    <citation type="submission" date="2017-10" db="EMBL/GenBank/DDBJ databases">
        <title>Bacillus sp. nov., a halophilic bacterium isolated from a Yangshapao Lake.</title>
        <authorList>
            <person name="Wang H."/>
        </authorList>
    </citation>
    <scope>NUCLEOTIDE SEQUENCE [LARGE SCALE GENOMIC DNA]</scope>
    <source>
        <strain evidence="1 2">YSP-3</strain>
    </source>
</reference>
<evidence type="ECO:0000313" key="2">
    <source>
        <dbReference type="Proteomes" id="UP000248066"/>
    </source>
</evidence>
<dbReference type="EMBL" id="PDOF01000003">
    <property type="protein sequence ID" value="PYZ95763.1"/>
    <property type="molecule type" value="Genomic_DNA"/>
</dbReference>
<sequence length="114" mass="13222">MIVKYLLTSSIKRMRKTENLLRLLDETTLDVCLICQEERWLLSLNGEMISISPYENEKSEVTISGENEAMAVLFRGDDFLLSLRKRGELTVTGRLRHLLLLESLWYLSKDLKSS</sequence>
<dbReference type="OrthoDB" id="2891310at2"/>
<evidence type="ECO:0008006" key="3">
    <source>
        <dbReference type="Google" id="ProtNLM"/>
    </source>
</evidence>